<proteinExistence type="predicted"/>
<feature type="chain" id="PRO_5031476316" evidence="2">
    <location>
        <begin position="21"/>
        <end position="316"/>
    </location>
</feature>
<feature type="region of interest" description="Disordered" evidence="1">
    <location>
        <begin position="27"/>
        <end position="87"/>
    </location>
</feature>
<feature type="signal peptide" evidence="2">
    <location>
        <begin position="1"/>
        <end position="20"/>
    </location>
</feature>
<feature type="compositionally biased region" description="Polar residues" evidence="1">
    <location>
        <begin position="62"/>
        <end position="87"/>
    </location>
</feature>
<evidence type="ECO:0000256" key="1">
    <source>
        <dbReference type="SAM" id="MobiDB-lite"/>
    </source>
</evidence>
<evidence type="ECO:0000256" key="2">
    <source>
        <dbReference type="SAM" id="SignalP"/>
    </source>
</evidence>
<gene>
    <name evidence="3" type="ORF">VBRA1451_LOCUS16146</name>
</gene>
<dbReference type="EMBL" id="HBGB01027677">
    <property type="protein sequence ID" value="CAD9061076.1"/>
    <property type="molecule type" value="Transcribed_RNA"/>
</dbReference>
<evidence type="ECO:0000313" key="3">
    <source>
        <dbReference type="EMBL" id="CAD9061076.1"/>
    </source>
</evidence>
<dbReference type="AlphaFoldDB" id="A0A7S1K343"/>
<organism evidence="3">
    <name type="scientific">Vitrella brassicaformis</name>
    <dbReference type="NCBI Taxonomy" id="1169539"/>
    <lineage>
        <taxon>Eukaryota</taxon>
        <taxon>Sar</taxon>
        <taxon>Alveolata</taxon>
        <taxon>Colpodellida</taxon>
        <taxon>Vitrellaceae</taxon>
        <taxon>Vitrella</taxon>
    </lineage>
</organism>
<reference evidence="3" key="1">
    <citation type="submission" date="2021-01" db="EMBL/GenBank/DDBJ databases">
        <authorList>
            <person name="Corre E."/>
            <person name="Pelletier E."/>
            <person name="Niang G."/>
            <person name="Scheremetjew M."/>
            <person name="Finn R."/>
            <person name="Kale V."/>
            <person name="Holt S."/>
            <person name="Cochrane G."/>
            <person name="Meng A."/>
            <person name="Brown T."/>
            <person name="Cohen L."/>
        </authorList>
    </citation>
    <scope>NUCLEOTIDE SEQUENCE</scope>
    <source>
        <strain evidence="3">CCMP3346</strain>
    </source>
</reference>
<name>A0A7S1K343_9ALVE</name>
<accession>A0A7S1K343</accession>
<protein>
    <submittedName>
        <fullName evidence="3">Uncharacterized protein</fullName>
    </submittedName>
</protein>
<sequence length="316" mass="33078">MRSSLVSPALLLLVISPAVLLPVGEVPQPPAGPFTRSLQDDESQATNGTAAPEQDSGDEEQTPTQAQSNTTRPANDTDSPQDGNKQRTNQFEQEGLDSCEDDDDCENTFHCDDRKRCVRCCTKKDKCPDGFFCGGGKCRRCREDGAECHQFDQCCSRSCTNGICGTSGTSCEGDGECGEGEICVADQCVEEPSVCLAVGDPCPFGNAQCCSRNCGGETCVCAADGALCSTDVGKDGCCGLCNNGVCERAILTATSAPKTVQCALPTARVDARLTASVPKSFQSVRPTASAAVRAMRTVPAPPFHCVTSTLANVSNA</sequence>
<keyword evidence="2" id="KW-0732">Signal</keyword>